<keyword evidence="1" id="KW-0547">Nucleotide-binding</keyword>
<sequence>MASEIVVGIDFGTTFSGVSWAINGINKVHLINDWPNPIGDNAQSEKVPTIISYADGKPLEWGYNVNIVGTEQKFQWFKLLLDSKQKLGGGLVAQSRDLLGSLNKSAEDVAADYLQLLWQYTKDHIQRVEGDTWETIYSLRVVLTVPAIWSPIAKEKTLRAAKTAGLPANIDLVSEPEAAALAVLKEKDKEKKLEVGSSFVVCDCGGGTVDLISYKITGLGPLKVEECAMGDGDQCGSVFLDHAFVRWVQTIVGEREYENIKPKAKRRMLQQFEAGVKRCFTGDDKVYSVELPGVEDNRDCGIDDDTISLKPNVLRTLFDHIINQIMALVDRQIDEAQDKGQNIQAVLLVGGFGTNKYIYKRLKNAHRSDGIEVLQVPGGWSAICRGATLWGLEHSSHSEFTPATVSARIARFSYGNRWDIPFDISKGHQEIDRKKRPDGWYAGDQMNWLIKKGDRLEEGRKIHLSVGIDVQVGFFDSGLRAFSQQLWYCALDTPPQRFIESCVKELCSVEYGVECSKLYLEYSWKDKETRTKYRTATFDLTVTLNSATLQWLVAYKDKQVAYTEAKYKED</sequence>
<dbReference type="STRING" id="5599.A0A177DQE2"/>
<evidence type="ECO:0000313" key="3">
    <source>
        <dbReference type="EMBL" id="OAG21717.1"/>
    </source>
</evidence>
<name>A0A177DQE2_ALTAL</name>
<dbReference type="EMBL" id="KV441476">
    <property type="protein sequence ID" value="OAG21717.1"/>
    <property type="molecule type" value="Genomic_DNA"/>
</dbReference>
<gene>
    <name evidence="3" type="ORF">CC77DRAFT_1019621</name>
</gene>
<evidence type="ECO:0000256" key="1">
    <source>
        <dbReference type="ARBA" id="ARBA00022741"/>
    </source>
</evidence>
<keyword evidence="4" id="KW-1185">Reference proteome</keyword>
<organism evidence="3 4">
    <name type="scientific">Alternaria alternata</name>
    <name type="common">Alternaria rot fungus</name>
    <name type="synonym">Torula alternata</name>
    <dbReference type="NCBI Taxonomy" id="5599"/>
    <lineage>
        <taxon>Eukaryota</taxon>
        <taxon>Fungi</taxon>
        <taxon>Dikarya</taxon>
        <taxon>Ascomycota</taxon>
        <taxon>Pezizomycotina</taxon>
        <taxon>Dothideomycetes</taxon>
        <taxon>Pleosporomycetidae</taxon>
        <taxon>Pleosporales</taxon>
        <taxon>Pleosporineae</taxon>
        <taxon>Pleosporaceae</taxon>
        <taxon>Alternaria</taxon>
        <taxon>Alternaria sect. Alternaria</taxon>
        <taxon>Alternaria alternata complex</taxon>
    </lineage>
</organism>
<dbReference type="AlphaFoldDB" id="A0A177DQE2"/>
<evidence type="ECO:0000313" key="4">
    <source>
        <dbReference type="Proteomes" id="UP000077248"/>
    </source>
</evidence>
<dbReference type="Pfam" id="PF00012">
    <property type="entry name" value="HSP70"/>
    <property type="match status" value="1"/>
</dbReference>
<dbReference type="InterPro" id="IPR043129">
    <property type="entry name" value="ATPase_NBD"/>
</dbReference>
<dbReference type="GO" id="GO:0005524">
    <property type="term" value="F:ATP binding"/>
    <property type="evidence" value="ECO:0007669"/>
    <property type="project" value="UniProtKB-KW"/>
</dbReference>
<accession>A0A177DQE2</accession>
<evidence type="ECO:0000256" key="2">
    <source>
        <dbReference type="ARBA" id="ARBA00022840"/>
    </source>
</evidence>
<keyword evidence="2" id="KW-0067">ATP-binding</keyword>
<dbReference type="Gene3D" id="3.90.640.10">
    <property type="entry name" value="Actin, Chain A, domain 4"/>
    <property type="match status" value="1"/>
</dbReference>
<dbReference type="CDD" id="cd10170">
    <property type="entry name" value="ASKHA_NBD_HSP70"/>
    <property type="match status" value="1"/>
</dbReference>
<dbReference type="Gene3D" id="3.30.420.40">
    <property type="match status" value="2"/>
</dbReference>
<dbReference type="GO" id="GO:0140662">
    <property type="term" value="F:ATP-dependent protein folding chaperone"/>
    <property type="evidence" value="ECO:0007669"/>
    <property type="project" value="InterPro"/>
</dbReference>
<dbReference type="PANTHER" id="PTHR14187:SF5">
    <property type="entry name" value="HEAT SHOCK 70 KDA PROTEIN 12A"/>
    <property type="match status" value="1"/>
</dbReference>
<reference evidence="3 4" key="1">
    <citation type="submission" date="2016-05" db="EMBL/GenBank/DDBJ databases">
        <title>Comparative analysis of secretome profiles of manganese(II)-oxidizing ascomycete fungi.</title>
        <authorList>
            <consortium name="DOE Joint Genome Institute"/>
            <person name="Zeiner C.A."/>
            <person name="Purvine S.O."/>
            <person name="Zink E.M."/>
            <person name="Wu S."/>
            <person name="Pasa-Tolic L."/>
            <person name="Chaput D.L."/>
            <person name="Haridas S."/>
            <person name="Grigoriev I.V."/>
            <person name="Santelli C.M."/>
            <person name="Hansel C.M."/>
        </authorList>
    </citation>
    <scope>NUCLEOTIDE SEQUENCE [LARGE SCALE GENOMIC DNA]</scope>
    <source>
        <strain evidence="3 4">SRC1lrK2f</strain>
    </source>
</reference>
<dbReference type="VEuPathDB" id="FungiDB:CC77DRAFT_1019621"/>
<dbReference type="InterPro" id="IPR013126">
    <property type="entry name" value="Hsp_70_fam"/>
</dbReference>
<dbReference type="Proteomes" id="UP000077248">
    <property type="component" value="Unassembled WGS sequence"/>
</dbReference>
<dbReference type="RefSeq" id="XP_018387138.1">
    <property type="nucleotide sequence ID" value="XM_018524866.1"/>
</dbReference>
<dbReference type="KEGG" id="aalt:CC77DRAFT_1019621"/>
<protein>
    <submittedName>
        <fullName evidence="3">Actin-like ATPase domain-containing protein</fullName>
    </submittedName>
</protein>
<dbReference type="GeneID" id="29110460"/>
<dbReference type="SUPFAM" id="SSF53067">
    <property type="entry name" value="Actin-like ATPase domain"/>
    <property type="match status" value="2"/>
</dbReference>
<dbReference type="OMA" id="WYINIGD"/>
<proteinExistence type="predicted"/>
<dbReference type="PANTHER" id="PTHR14187">
    <property type="entry name" value="ALPHA KINASE/ELONGATION FACTOR 2 KINASE"/>
    <property type="match status" value="1"/>
</dbReference>